<evidence type="ECO:0000256" key="2">
    <source>
        <dbReference type="ARBA" id="ARBA00006496"/>
    </source>
</evidence>
<keyword evidence="3 8" id="KW-0812">Transmembrane</keyword>
<evidence type="ECO:0000259" key="10">
    <source>
        <dbReference type="Pfam" id="PF23122"/>
    </source>
</evidence>
<dbReference type="Pfam" id="PF23122">
    <property type="entry name" value="C2_ITFG1"/>
    <property type="match status" value="1"/>
</dbReference>
<evidence type="ECO:0000313" key="11">
    <source>
        <dbReference type="EMBL" id="WFD04112.1"/>
    </source>
</evidence>
<dbReference type="Proteomes" id="UP001214603">
    <property type="component" value="Chromosome 7"/>
</dbReference>
<evidence type="ECO:0000313" key="12">
    <source>
        <dbReference type="Proteomes" id="UP001214603"/>
    </source>
</evidence>
<dbReference type="Pfam" id="PF13517">
    <property type="entry name" value="FG-GAP_3"/>
    <property type="match status" value="1"/>
</dbReference>
<evidence type="ECO:0000256" key="3">
    <source>
        <dbReference type="ARBA" id="ARBA00022692"/>
    </source>
</evidence>
<reference evidence="11" key="1">
    <citation type="submission" date="2023-03" db="EMBL/GenBank/DDBJ databases">
        <title>Mating type loci evolution in Malassezia.</title>
        <authorList>
            <person name="Coelho M.A."/>
        </authorList>
    </citation>
    <scope>NUCLEOTIDE SEQUENCE</scope>
    <source>
        <strain evidence="11">CBS 7876</strain>
    </source>
</reference>
<dbReference type="InterPro" id="IPR013517">
    <property type="entry name" value="FG-GAP"/>
</dbReference>
<feature type="chain" id="PRO_5041930060" description="T-cell immunomodulatory protein TIP C2 domain-containing protein" evidence="9">
    <location>
        <begin position="22"/>
        <end position="687"/>
    </location>
</feature>
<gene>
    <name evidence="11" type="ORF">MOBT1_002815</name>
</gene>
<keyword evidence="12" id="KW-1185">Reference proteome</keyword>
<evidence type="ECO:0000256" key="5">
    <source>
        <dbReference type="ARBA" id="ARBA00022989"/>
    </source>
</evidence>
<accession>A0AAF0IT02</accession>
<dbReference type="InterPro" id="IPR028994">
    <property type="entry name" value="Integrin_alpha_N"/>
</dbReference>
<feature type="transmembrane region" description="Helical" evidence="8">
    <location>
        <begin position="641"/>
        <end position="666"/>
    </location>
</feature>
<sequence length="687" mass="73843">MRLRPLALLGAVAALAPAAHAGWGLAPKRFNKQGFVDAGALGLGNISGALVAWGHYNDDRFLDAFVMNAERTAVAIHEWVHAEFAFAPAPAAVLELPSDLRVVNVVPADFTYDGRLDVLVMAEPVARTPTTAPLTMLLWPSTPDGLGTPQMLPGAAIAQPLTLDATGDLQTDLLGHAAAHAGSGAPPLSVWRNEFARNGTFALDAPQLFYDAPVPACQLAAPHSSAFVDLNGDCLADLFLVCATQDPAQYTYQIWTARKDGALQYYLAQTGDLPRNAGPLSFADMNRDGTIDVVFSTCERGRCAVHIAYNEQMPLCSEGAPWRTPADGGADGAPPTCRDPLQLCVADDAFRLNLTVAADNARLQSYDVEALTGDAQLVQRDELAPHVLPVPIRLGDTNLDGYPDMLLLTVPRGARPGETRVRLLESHACTRRSTAPGCNGAPRAARRRTFALVRPTVLDAYTYVRSAAFVDLDEDGTLDIVLQSLEGVQLRGSAARDVAFVQNNDFHDAFFLKALTLNAACRGRCEPRGARAYEPWGAGLGGASYKFTVLDPNGVRRAQQVGQQPQTAYGALQAPAAFFGLGRTNNYVESLFVGSTRRQAQPYLVLEGVIPNSEVVVAPWQAEAPTPATWHRELFLHPADWIPLVTAALVGVIGLLGAIVFALDLAEKREDERERRRAVHAINFDAL</sequence>
<feature type="domain" description="T-cell immunomodulatory protein TIP C2" evidence="10">
    <location>
        <begin position="535"/>
        <end position="635"/>
    </location>
</feature>
<protein>
    <recommendedName>
        <fullName evidence="10">T-cell immunomodulatory protein TIP C2 domain-containing protein</fullName>
    </recommendedName>
</protein>
<dbReference type="PANTHER" id="PTHR13412">
    <property type="entry name" value="T-CELL IMMUNOMODULATORY PROTEIN HOMOLOG"/>
    <property type="match status" value="1"/>
</dbReference>
<dbReference type="InterPro" id="IPR024881">
    <property type="entry name" value="Tip"/>
</dbReference>
<dbReference type="GO" id="GO:0005886">
    <property type="term" value="C:plasma membrane"/>
    <property type="evidence" value="ECO:0007669"/>
    <property type="project" value="TreeGrafter"/>
</dbReference>
<dbReference type="InterPro" id="IPR057089">
    <property type="entry name" value="C2_TIP"/>
</dbReference>
<evidence type="ECO:0000256" key="9">
    <source>
        <dbReference type="SAM" id="SignalP"/>
    </source>
</evidence>
<keyword evidence="5 8" id="KW-1133">Transmembrane helix</keyword>
<proteinExistence type="inferred from homology"/>
<organism evidence="11 12">
    <name type="scientific">Malassezia obtusa</name>
    <dbReference type="NCBI Taxonomy" id="76774"/>
    <lineage>
        <taxon>Eukaryota</taxon>
        <taxon>Fungi</taxon>
        <taxon>Dikarya</taxon>
        <taxon>Basidiomycota</taxon>
        <taxon>Ustilaginomycotina</taxon>
        <taxon>Malasseziomycetes</taxon>
        <taxon>Malasseziales</taxon>
        <taxon>Malasseziaceae</taxon>
        <taxon>Malassezia</taxon>
    </lineage>
</organism>
<keyword evidence="6 8" id="KW-0472">Membrane</keyword>
<name>A0AAF0IT02_9BASI</name>
<feature type="signal peptide" evidence="9">
    <location>
        <begin position="1"/>
        <end position="21"/>
    </location>
</feature>
<dbReference type="EMBL" id="CP119940">
    <property type="protein sequence ID" value="WFD04112.1"/>
    <property type="molecule type" value="Genomic_DNA"/>
</dbReference>
<evidence type="ECO:0000256" key="4">
    <source>
        <dbReference type="ARBA" id="ARBA00022729"/>
    </source>
</evidence>
<comment type="subcellular location">
    <subcellularLocation>
        <location evidence="1">Membrane</location>
        <topology evidence="1">Single-pass type I membrane protein</topology>
    </subcellularLocation>
</comment>
<evidence type="ECO:0000256" key="8">
    <source>
        <dbReference type="SAM" id="Phobius"/>
    </source>
</evidence>
<dbReference type="SUPFAM" id="SSF69318">
    <property type="entry name" value="Integrin alpha N-terminal domain"/>
    <property type="match status" value="1"/>
</dbReference>
<comment type="similarity">
    <text evidence="2">Belongs to the TIP family.</text>
</comment>
<evidence type="ECO:0000256" key="7">
    <source>
        <dbReference type="ARBA" id="ARBA00023180"/>
    </source>
</evidence>
<dbReference type="PANTHER" id="PTHR13412:SF0">
    <property type="entry name" value="T-CELL IMMUNOMODULATORY PROTEIN"/>
    <property type="match status" value="1"/>
</dbReference>
<keyword evidence="4 9" id="KW-0732">Signal</keyword>
<dbReference type="AlphaFoldDB" id="A0AAF0IT02"/>
<evidence type="ECO:0000256" key="1">
    <source>
        <dbReference type="ARBA" id="ARBA00004479"/>
    </source>
</evidence>
<keyword evidence="7" id="KW-0325">Glycoprotein</keyword>
<evidence type="ECO:0000256" key="6">
    <source>
        <dbReference type="ARBA" id="ARBA00023136"/>
    </source>
</evidence>